<evidence type="ECO:0000256" key="1">
    <source>
        <dbReference type="ARBA" id="ARBA00001424"/>
    </source>
</evidence>
<evidence type="ECO:0000256" key="8">
    <source>
        <dbReference type="RuleBase" id="RU000590"/>
    </source>
</evidence>
<dbReference type="PANTHER" id="PTHR43226">
    <property type="entry name" value="XAA-PRO AMINOPEPTIDASE 3"/>
    <property type="match status" value="1"/>
</dbReference>
<keyword evidence="11" id="KW-0645">Protease</keyword>
<dbReference type="Gene3D" id="3.90.230.10">
    <property type="entry name" value="Creatinase/methionine aminopeptidase superfamily"/>
    <property type="match status" value="1"/>
</dbReference>
<dbReference type="InterPro" id="IPR000994">
    <property type="entry name" value="Pept_M24"/>
</dbReference>
<evidence type="ECO:0000256" key="9">
    <source>
        <dbReference type="SAM" id="MobiDB-lite"/>
    </source>
</evidence>
<comment type="caution">
    <text evidence="11">The sequence shown here is derived from an EMBL/GenBank/DDBJ whole genome shotgun (WGS) entry which is preliminary data.</text>
</comment>
<name>A0ABP4DTF7_9ACTN</name>
<protein>
    <recommendedName>
        <fullName evidence="4">Xaa-Pro aminopeptidase</fullName>
        <ecNumber evidence="4">3.4.11.9</ecNumber>
    </recommendedName>
</protein>
<evidence type="ECO:0000256" key="5">
    <source>
        <dbReference type="ARBA" id="ARBA00022723"/>
    </source>
</evidence>
<evidence type="ECO:0000313" key="12">
    <source>
        <dbReference type="Proteomes" id="UP001500037"/>
    </source>
</evidence>
<dbReference type="Gene3D" id="3.40.350.10">
    <property type="entry name" value="Creatinase/prolidase N-terminal domain"/>
    <property type="match status" value="1"/>
</dbReference>
<evidence type="ECO:0000256" key="4">
    <source>
        <dbReference type="ARBA" id="ARBA00012574"/>
    </source>
</evidence>
<dbReference type="PROSITE" id="PS00491">
    <property type="entry name" value="PROLINE_PEPTIDASE"/>
    <property type="match status" value="1"/>
</dbReference>
<dbReference type="EC" id="3.4.11.9" evidence="4"/>
<comment type="similarity">
    <text evidence="3 8">Belongs to the peptidase M24B family.</text>
</comment>
<proteinExistence type="inferred from homology"/>
<dbReference type="InterPro" id="IPR001131">
    <property type="entry name" value="Peptidase_M24B_aminopep-P_CS"/>
</dbReference>
<dbReference type="InterPro" id="IPR052433">
    <property type="entry name" value="X-Pro_dipept-like"/>
</dbReference>
<dbReference type="SMART" id="SM01011">
    <property type="entry name" value="AMP_N"/>
    <property type="match status" value="1"/>
</dbReference>
<sequence length="501" mass="54631">MTEDRTPAAAENPEGAIGEENPADEPIKGRKNGLYSEVSDELAASMKSGWADTELHGLEPLPQAPYAAERRAALSAAFPGERLVVPAGNLRTRANDTEYSFRAASEYVHLTGDQTEDAVLVLEPSTAGGHQATLYRLPRSNRENGEFWLDGQGELWVGRRHSLTEAEALLGLPARDVRGLVEELEAADRAVPTRIVRGYDAGLEAAVASRTDADRDDELKVFLSGLRLVKDAWEIEQLRAACAATVNGFTDVVRELGQAVATSERWIEGTFWRRARVEGNDVGYGSIAAAGPHATTLHWVRNDGDVRPGELLLLDAGVETATLYTADVTRTLPINGTFSPLQRQIYDAVFDAQEAGIAAVRPGGQFRDFHDAAQRVLAERLLAWGLLDASVYDVEKVLELGLQRRWTLHGTGHMLGLDVHDCAHARRESYVDAVLEPGMCLTVEPGLYFQQDDLTVPEEYRGIGVRIEDDILVTAEGNENLSAGLPRTADEVEAWMASLTG</sequence>
<reference evidence="12" key="1">
    <citation type="journal article" date="2019" name="Int. J. Syst. Evol. Microbiol.">
        <title>The Global Catalogue of Microorganisms (GCM) 10K type strain sequencing project: providing services to taxonomists for standard genome sequencing and annotation.</title>
        <authorList>
            <consortium name="The Broad Institute Genomics Platform"/>
            <consortium name="The Broad Institute Genome Sequencing Center for Infectious Disease"/>
            <person name="Wu L."/>
            <person name="Ma J."/>
        </authorList>
    </citation>
    <scope>NUCLEOTIDE SEQUENCE [LARGE SCALE GENOMIC DNA]</scope>
    <source>
        <strain evidence="12">JCM 13004</strain>
    </source>
</reference>
<evidence type="ECO:0000256" key="3">
    <source>
        <dbReference type="ARBA" id="ARBA00008766"/>
    </source>
</evidence>
<dbReference type="InterPro" id="IPR029149">
    <property type="entry name" value="Creatin/AminoP/Spt16_N"/>
</dbReference>
<dbReference type="SUPFAM" id="SSF53092">
    <property type="entry name" value="Creatinase/prolidase N-terminal domain"/>
    <property type="match status" value="1"/>
</dbReference>
<gene>
    <name evidence="11" type="ORF">GCM10009665_77970</name>
</gene>
<comment type="cofactor">
    <cofactor evidence="2">
        <name>Mn(2+)</name>
        <dbReference type="ChEBI" id="CHEBI:29035"/>
    </cofactor>
</comment>
<dbReference type="GO" id="GO:0004177">
    <property type="term" value="F:aminopeptidase activity"/>
    <property type="evidence" value="ECO:0007669"/>
    <property type="project" value="UniProtKB-KW"/>
</dbReference>
<keyword evidence="6" id="KW-0378">Hydrolase</keyword>
<feature type="region of interest" description="Disordered" evidence="9">
    <location>
        <begin position="1"/>
        <end position="34"/>
    </location>
</feature>
<dbReference type="EMBL" id="BAAALF010000372">
    <property type="protein sequence ID" value="GAA1070068.1"/>
    <property type="molecule type" value="Genomic_DNA"/>
</dbReference>
<dbReference type="Pfam" id="PF00557">
    <property type="entry name" value="Peptidase_M24"/>
    <property type="match status" value="1"/>
</dbReference>
<dbReference type="SUPFAM" id="SSF55920">
    <property type="entry name" value="Creatinase/aminopeptidase"/>
    <property type="match status" value="1"/>
</dbReference>
<evidence type="ECO:0000256" key="6">
    <source>
        <dbReference type="ARBA" id="ARBA00022801"/>
    </source>
</evidence>
<evidence type="ECO:0000256" key="7">
    <source>
        <dbReference type="ARBA" id="ARBA00023211"/>
    </source>
</evidence>
<keyword evidence="7" id="KW-0464">Manganese</keyword>
<dbReference type="CDD" id="cd01087">
    <property type="entry name" value="Prolidase"/>
    <property type="match status" value="1"/>
</dbReference>
<accession>A0ABP4DTF7</accession>
<keyword evidence="12" id="KW-1185">Reference proteome</keyword>
<feature type="domain" description="Aminopeptidase P N-terminal" evidence="10">
    <location>
        <begin position="61"/>
        <end position="204"/>
    </location>
</feature>
<comment type="catalytic activity">
    <reaction evidence="1">
        <text>Release of any N-terminal amino acid, including proline, that is linked to proline, even from a dipeptide or tripeptide.</text>
        <dbReference type="EC" id="3.4.11.9"/>
    </reaction>
</comment>
<keyword evidence="5 8" id="KW-0479">Metal-binding</keyword>
<dbReference type="Pfam" id="PF05195">
    <property type="entry name" value="AMP_N"/>
    <property type="match status" value="1"/>
</dbReference>
<evidence type="ECO:0000259" key="10">
    <source>
        <dbReference type="SMART" id="SM01011"/>
    </source>
</evidence>
<keyword evidence="11" id="KW-0031">Aminopeptidase</keyword>
<dbReference type="InterPro" id="IPR036005">
    <property type="entry name" value="Creatinase/aminopeptidase-like"/>
</dbReference>
<dbReference type="RefSeq" id="WP_344447081.1">
    <property type="nucleotide sequence ID" value="NZ_BAAALF010000372.1"/>
</dbReference>
<dbReference type="PANTHER" id="PTHR43226:SF4">
    <property type="entry name" value="XAA-PRO AMINOPEPTIDASE 3"/>
    <property type="match status" value="1"/>
</dbReference>
<evidence type="ECO:0000256" key="2">
    <source>
        <dbReference type="ARBA" id="ARBA00001936"/>
    </source>
</evidence>
<evidence type="ECO:0000313" key="11">
    <source>
        <dbReference type="EMBL" id="GAA1070068.1"/>
    </source>
</evidence>
<dbReference type="InterPro" id="IPR007865">
    <property type="entry name" value="Aminopep_P_N"/>
</dbReference>
<dbReference type="Proteomes" id="UP001500037">
    <property type="component" value="Unassembled WGS sequence"/>
</dbReference>
<organism evidence="11 12">
    <name type="scientific">Kitasatospora nipponensis</name>
    <dbReference type="NCBI Taxonomy" id="258049"/>
    <lineage>
        <taxon>Bacteria</taxon>
        <taxon>Bacillati</taxon>
        <taxon>Actinomycetota</taxon>
        <taxon>Actinomycetes</taxon>
        <taxon>Kitasatosporales</taxon>
        <taxon>Streptomycetaceae</taxon>
        <taxon>Kitasatospora</taxon>
    </lineage>
</organism>